<dbReference type="GeneID" id="300207365"/>
<gene>
    <name evidence="1" type="ORF">SAMN05216598_2388</name>
</gene>
<evidence type="ECO:0000313" key="1">
    <source>
        <dbReference type="EMBL" id="SDS68100.1"/>
    </source>
</evidence>
<dbReference type="EMBL" id="LT629777">
    <property type="protein sequence ID" value="SDS68100.1"/>
    <property type="molecule type" value="Genomic_DNA"/>
</dbReference>
<dbReference type="Proteomes" id="UP000199524">
    <property type="component" value="Chromosome I"/>
</dbReference>
<proteinExistence type="predicted"/>
<name>A0A1H1U6F9_9PSED</name>
<keyword evidence="2" id="KW-1185">Reference proteome</keyword>
<dbReference type="Gene3D" id="3.40.50.300">
    <property type="entry name" value="P-loop containing nucleotide triphosphate hydrolases"/>
    <property type="match status" value="1"/>
</dbReference>
<dbReference type="RefSeq" id="WP_157696374.1">
    <property type="nucleotide sequence ID" value="NZ_LT629777.1"/>
</dbReference>
<protein>
    <recommendedName>
        <fullName evidence="3">Sulfotransferase family protein</fullName>
    </recommendedName>
</protein>
<dbReference type="AlphaFoldDB" id="A0A1H1U6F9"/>
<evidence type="ECO:0000313" key="2">
    <source>
        <dbReference type="Proteomes" id="UP000199524"/>
    </source>
</evidence>
<reference evidence="2" key="1">
    <citation type="submission" date="2016-10" db="EMBL/GenBank/DDBJ databases">
        <authorList>
            <person name="Varghese N."/>
            <person name="Submissions S."/>
        </authorList>
    </citation>
    <scope>NUCLEOTIDE SEQUENCE [LARGE SCALE GENOMIC DNA]</scope>
    <source>
        <strain evidence="2">ATCC 23835</strain>
    </source>
</reference>
<sequence>MNNLQFCASRLDAFLEWLTPSWSNQDLTVRLIGDNSLARDLADAAQAQGIRLLRELPRGDEISAGPQQIIFTENDGQRLAEQLLSCVGMSDVSLLAPITDHHFSRRPLFLVSIPKSGTHLLYELARALGYQEGVVLPEFPKPQTWYCVEYSNSHTVAADFFVDSVRRSSFGNRHHAFLSSPALFMYRHPLDILVSEANYYEREGKTTFAGWLSGLDVAGRITRLLDDNWLLGSLRQRVGGFLPWLDFPNVASLSFEELIGAAGGGREADQLRLIWSIQLKLQAPGSPATIAARLFNPQSATFRSGQIGGFQREMAVADIARFVEHNQDLLATLGYPLDGTMDLPANRRKRQSLPLRYAAERFDETPILLEGDFFGCNLVRFRRRLYALPLQGGAVDLRNWTEAQLETLPSAASIGELKALLFLGRSAFQERQTVLQEISRLLAGRPVEPEEGPVLVSAYNGFNVFRMQQRFVGLRQAAGPMDLSGSLQTLLKRYPGSDLLVARTQEELAEHIDGLSMVMRWYDAHRELQEQVQNSGHEWVDQLAHTNARIDAMEPLMCSYESLKEDGIVQQGQALHTSRELADQLARANARLDTMEQILRRLNQPWWQRLWNRLTSKPGGQS</sequence>
<dbReference type="SUPFAM" id="SSF52540">
    <property type="entry name" value="P-loop containing nucleoside triphosphate hydrolases"/>
    <property type="match status" value="1"/>
</dbReference>
<organism evidence="1 2">
    <name type="scientific">Pseudomonas asplenii</name>
    <dbReference type="NCBI Taxonomy" id="53407"/>
    <lineage>
        <taxon>Bacteria</taxon>
        <taxon>Pseudomonadati</taxon>
        <taxon>Pseudomonadota</taxon>
        <taxon>Gammaproteobacteria</taxon>
        <taxon>Pseudomonadales</taxon>
        <taxon>Pseudomonadaceae</taxon>
        <taxon>Pseudomonas</taxon>
    </lineage>
</organism>
<evidence type="ECO:0008006" key="3">
    <source>
        <dbReference type="Google" id="ProtNLM"/>
    </source>
</evidence>
<accession>A0A1H1U6F9</accession>
<dbReference type="InterPro" id="IPR027417">
    <property type="entry name" value="P-loop_NTPase"/>
</dbReference>